<comment type="caution">
    <text evidence="2">The sequence shown here is derived from an EMBL/GenBank/DDBJ whole genome shotgun (WGS) entry which is preliminary data.</text>
</comment>
<proteinExistence type="predicted"/>
<gene>
    <name evidence="2" type="ORF">ENJ40_00535</name>
</gene>
<dbReference type="Pfam" id="PF00873">
    <property type="entry name" value="ACR_tran"/>
    <property type="match status" value="1"/>
</dbReference>
<dbReference type="SUPFAM" id="SSF82693">
    <property type="entry name" value="Multidrug efflux transporter AcrB pore domain, PN1, PN2, PC1 and PC2 subdomains"/>
    <property type="match status" value="1"/>
</dbReference>
<keyword evidence="1" id="KW-0812">Transmembrane</keyword>
<dbReference type="EMBL" id="DRMH01000008">
    <property type="protein sequence ID" value="HFC96931.1"/>
    <property type="molecule type" value="Genomic_DNA"/>
</dbReference>
<feature type="non-terminal residue" evidence="2">
    <location>
        <position position="88"/>
    </location>
</feature>
<accession>A0A7C3CJ09</accession>
<evidence type="ECO:0000256" key="1">
    <source>
        <dbReference type="SAM" id="Phobius"/>
    </source>
</evidence>
<protein>
    <submittedName>
        <fullName evidence="2">Efflux RND transporter permease subunit</fullName>
    </submittedName>
</protein>
<evidence type="ECO:0000313" key="2">
    <source>
        <dbReference type="EMBL" id="HFC96931.1"/>
    </source>
</evidence>
<dbReference type="Proteomes" id="UP000886043">
    <property type="component" value="Unassembled WGS sequence"/>
</dbReference>
<name>A0A7C3CJ09_9BACT</name>
<keyword evidence="1" id="KW-0472">Membrane</keyword>
<dbReference type="Gene3D" id="3.30.70.1430">
    <property type="entry name" value="Multidrug efflux transporter AcrB pore domain"/>
    <property type="match status" value="1"/>
</dbReference>
<dbReference type="InterPro" id="IPR001036">
    <property type="entry name" value="Acrflvin-R"/>
</dbReference>
<dbReference type="AlphaFoldDB" id="A0A7C3CJ09"/>
<organism evidence="2">
    <name type="scientific">Thermosulfurimonas dismutans</name>
    <dbReference type="NCBI Taxonomy" id="999894"/>
    <lineage>
        <taxon>Bacteria</taxon>
        <taxon>Pseudomonadati</taxon>
        <taxon>Thermodesulfobacteriota</taxon>
        <taxon>Thermodesulfobacteria</taxon>
        <taxon>Thermodesulfobacteriales</taxon>
        <taxon>Thermodesulfobacteriaceae</taxon>
        <taxon>Thermosulfurimonas</taxon>
    </lineage>
</organism>
<dbReference type="PANTHER" id="PTHR32063:SF16">
    <property type="entry name" value="CATION EFFLUX SYSTEM (ACRB_ACRD_ACRF FAMILY)"/>
    <property type="match status" value="1"/>
</dbReference>
<dbReference type="GO" id="GO:0005886">
    <property type="term" value="C:plasma membrane"/>
    <property type="evidence" value="ECO:0007669"/>
    <property type="project" value="TreeGrafter"/>
</dbReference>
<feature type="transmembrane region" description="Helical" evidence="1">
    <location>
        <begin position="17"/>
        <end position="34"/>
    </location>
</feature>
<dbReference type="PANTHER" id="PTHR32063">
    <property type="match status" value="1"/>
</dbReference>
<dbReference type="GO" id="GO:0042910">
    <property type="term" value="F:xenobiotic transmembrane transporter activity"/>
    <property type="evidence" value="ECO:0007669"/>
    <property type="project" value="TreeGrafter"/>
</dbReference>
<keyword evidence="1" id="KW-1133">Transmembrane helix</keyword>
<reference evidence="2" key="1">
    <citation type="journal article" date="2020" name="mSystems">
        <title>Genome- and Community-Level Interaction Insights into Carbon Utilization and Element Cycling Functions of Hydrothermarchaeota in Hydrothermal Sediment.</title>
        <authorList>
            <person name="Zhou Z."/>
            <person name="Liu Y."/>
            <person name="Xu W."/>
            <person name="Pan J."/>
            <person name="Luo Z.H."/>
            <person name="Li M."/>
        </authorList>
    </citation>
    <scope>NUCLEOTIDE SEQUENCE [LARGE SCALE GENOMIC DNA]</scope>
    <source>
        <strain evidence="2">HyVt-483</strain>
    </source>
</reference>
<dbReference type="Gene3D" id="1.20.1640.10">
    <property type="entry name" value="Multidrug efflux transporter AcrB transmembrane domain"/>
    <property type="match status" value="1"/>
</dbReference>
<sequence>MREFVFRIVNYFVDSKLVPLLIMATIAMGLFAVINTPSEEEPQIVVPMIDVFVEMPGATSKEIEERVIYPMEKLLWEIPGVKFVYSPP</sequence>